<name>A0A2K1J163_PHYPA</name>
<dbReference type="InterPro" id="IPR000537">
    <property type="entry name" value="UbiA_prenyltransferase"/>
</dbReference>
<dbReference type="PANTHER" id="PTHR43009">
    <property type="entry name" value="HOMOGENTISATE SOLANESYLTRANSFERASE, CHLOROPLASTIC"/>
    <property type="match status" value="1"/>
</dbReference>
<reference evidence="9 11" key="1">
    <citation type="journal article" date="2008" name="Science">
        <title>The Physcomitrella genome reveals evolutionary insights into the conquest of land by plants.</title>
        <authorList>
            <person name="Rensing S."/>
            <person name="Lang D."/>
            <person name="Zimmer A."/>
            <person name="Terry A."/>
            <person name="Salamov A."/>
            <person name="Shapiro H."/>
            <person name="Nishiyama T."/>
            <person name="Perroud P.-F."/>
            <person name="Lindquist E."/>
            <person name="Kamisugi Y."/>
            <person name="Tanahashi T."/>
            <person name="Sakakibara K."/>
            <person name="Fujita T."/>
            <person name="Oishi K."/>
            <person name="Shin-I T."/>
            <person name="Kuroki Y."/>
            <person name="Toyoda A."/>
            <person name="Suzuki Y."/>
            <person name="Hashimoto A."/>
            <person name="Yamaguchi K."/>
            <person name="Sugano A."/>
            <person name="Kohara Y."/>
            <person name="Fujiyama A."/>
            <person name="Anterola A."/>
            <person name="Aoki S."/>
            <person name="Ashton N."/>
            <person name="Barbazuk W.B."/>
            <person name="Barker E."/>
            <person name="Bennetzen J."/>
            <person name="Bezanilla M."/>
            <person name="Blankenship R."/>
            <person name="Cho S.H."/>
            <person name="Dutcher S."/>
            <person name="Estelle M."/>
            <person name="Fawcett J.A."/>
            <person name="Gundlach H."/>
            <person name="Hanada K."/>
            <person name="Heyl A."/>
            <person name="Hicks K.A."/>
            <person name="Hugh J."/>
            <person name="Lohr M."/>
            <person name="Mayer K."/>
            <person name="Melkozernov A."/>
            <person name="Murata T."/>
            <person name="Nelson D."/>
            <person name="Pils B."/>
            <person name="Prigge M."/>
            <person name="Reiss B."/>
            <person name="Renner T."/>
            <person name="Rombauts S."/>
            <person name="Rushton P."/>
            <person name="Sanderfoot A."/>
            <person name="Schween G."/>
            <person name="Shiu S.-H."/>
            <person name="Stueber K."/>
            <person name="Theodoulou F.L."/>
            <person name="Tu H."/>
            <person name="Van de Peer Y."/>
            <person name="Verrier P.J."/>
            <person name="Waters E."/>
            <person name="Wood A."/>
            <person name="Yang L."/>
            <person name="Cove D."/>
            <person name="Cuming A."/>
            <person name="Hasebe M."/>
            <person name="Lucas S."/>
            <person name="Mishler D.B."/>
            <person name="Reski R."/>
            <person name="Grigoriev I."/>
            <person name="Quatrano R.S."/>
            <person name="Boore J.L."/>
        </authorList>
    </citation>
    <scope>NUCLEOTIDE SEQUENCE [LARGE SCALE GENOMIC DNA]</scope>
    <source>
        <strain evidence="10 11">cv. Gransden 2004</strain>
    </source>
</reference>
<dbReference type="GO" id="GO:0004659">
    <property type="term" value="F:prenyltransferase activity"/>
    <property type="evidence" value="ECO:0007669"/>
    <property type="project" value="InterPro"/>
</dbReference>
<dbReference type="CDD" id="cd13960">
    <property type="entry name" value="PT_UbiA_HPT1"/>
    <property type="match status" value="1"/>
</dbReference>
<dbReference type="AlphaFoldDB" id="A0A2K1J163"/>
<proteinExistence type="inferred from homology"/>
<evidence type="ECO:0000256" key="1">
    <source>
        <dbReference type="ARBA" id="ARBA00004141"/>
    </source>
</evidence>
<feature type="transmembrane region" description="Helical" evidence="8">
    <location>
        <begin position="240"/>
        <end position="261"/>
    </location>
</feature>
<keyword evidence="6 8" id="KW-0472">Membrane</keyword>
<keyword evidence="5 8" id="KW-1133">Transmembrane helix</keyword>
<evidence type="ECO:0000313" key="11">
    <source>
        <dbReference type="Proteomes" id="UP000006727"/>
    </source>
</evidence>
<comment type="subcellular location">
    <subcellularLocation>
        <location evidence="1">Membrane</location>
        <topology evidence="1">Multi-pass membrane protein</topology>
    </subcellularLocation>
</comment>
<feature type="region of interest" description="Disordered" evidence="7">
    <location>
        <begin position="88"/>
        <end position="113"/>
    </location>
</feature>
<keyword evidence="4 8" id="KW-0812">Transmembrane</keyword>
<evidence type="ECO:0000256" key="7">
    <source>
        <dbReference type="SAM" id="MobiDB-lite"/>
    </source>
</evidence>
<dbReference type="Gramene" id="Pp3c18_14840V3.1">
    <property type="protein sequence ID" value="Pp3c18_14840V3.1"/>
    <property type="gene ID" value="Pp3c18_14840"/>
</dbReference>
<evidence type="ECO:0000256" key="5">
    <source>
        <dbReference type="ARBA" id="ARBA00022989"/>
    </source>
</evidence>
<gene>
    <name evidence="10" type="primary">LOC112295124</name>
    <name evidence="9" type="ORF">PHYPA_023154</name>
</gene>
<dbReference type="GO" id="GO:0016020">
    <property type="term" value="C:membrane"/>
    <property type="evidence" value="ECO:0007669"/>
    <property type="project" value="UniProtKB-SubCell"/>
</dbReference>
<evidence type="ECO:0000256" key="2">
    <source>
        <dbReference type="ARBA" id="ARBA00005985"/>
    </source>
</evidence>
<feature type="compositionally biased region" description="Polar residues" evidence="7">
    <location>
        <begin position="98"/>
        <end position="108"/>
    </location>
</feature>
<dbReference type="EMBL" id="ABEU02000018">
    <property type="protein sequence ID" value="PNR35255.1"/>
    <property type="molecule type" value="Genomic_DNA"/>
</dbReference>
<reference evidence="9 11" key="2">
    <citation type="journal article" date="2018" name="Plant J.">
        <title>The Physcomitrella patens chromosome-scale assembly reveals moss genome structure and evolution.</title>
        <authorList>
            <person name="Lang D."/>
            <person name="Ullrich K.K."/>
            <person name="Murat F."/>
            <person name="Fuchs J."/>
            <person name="Jenkins J."/>
            <person name="Haas F.B."/>
            <person name="Piednoel M."/>
            <person name="Gundlach H."/>
            <person name="Van Bel M."/>
            <person name="Meyberg R."/>
            <person name="Vives C."/>
            <person name="Morata J."/>
            <person name="Symeonidi A."/>
            <person name="Hiss M."/>
            <person name="Muchero W."/>
            <person name="Kamisugi Y."/>
            <person name="Saleh O."/>
            <person name="Blanc G."/>
            <person name="Decker E.L."/>
            <person name="van Gessel N."/>
            <person name="Grimwood J."/>
            <person name="Hayes R.D."/>
            <person name="Graham S.W."/>
            <person name="Gunter L.E."/>
            <person name="McDaniel S.F."/>
            <person name="Hoernstein S.N.W."/>
            <person name="Larsson A."/>
            <person name="Li F.W."/>
            <person name="Perroud P.F."/>
            <person name="Phillips J."/>
            <person name="Ranjan P."/>
            <person name="Rokshar D.S."/>
            <person name="Rothfels C.J."/>
            <person name="Schneider L."/>
            <person name="Shu S."/>
            <person name="Stevenson D.W."/>
            <person name="Thummler F."/>
            <person name="Tillich M."/>
            <person name="Villarreal Aguilar J.C."/>
            <person name="Widiez T."/>
            <person name="Wong G.K."/>
            <person name="Wymore A."/>
            <person name="Zhang Y."/>
            <person name="Zimmer A.D."/>
            <person name="Quatrano R.S."/>
            <person name="Mayer K.F.X."/>
            <person name="Goodstein D."/>
            <person name="Casacuberta J.M."/>
            <person name="Vandepoele K."/>
            <person name="Reski R."/>
            <person name="Cuming A.C."/>
            <person name="Tuskan G.A."/>
            <person name="Maumus F."/>
            <person name="Salse J."/>
            <person name="Schmutz J."/>
            <person name="Rensing S.A."/>
        </authorList>
    </citation>
    <scope>NUCLEOTIDE SEQUENCE [LARGE SCALE GENOMIC DNA]</scope>
    <source>
        <strain evidence="10 11">cv. Gransden 2004</strain>
    </source>
</reference>
<dbReference type="InterPro" id="IPR044878">
    <property type="entry name" value="UbiA_sf"/>
</dbReference>
<evidence type="ECO:0000256" key="4">
    <source>
        <dbReference type="ARBA" id="ARBA00022692"/>
    </source>
</evidence>
<feature type="transmembrane region" description="Helical" evidence="8">
    <location>
        <begin position="305"/>
        <end position="322"/>
    </location>
</feature>
<accession>A0A2K1J163</accession>
<dbReference type="PaxDb" id="3218-PP1S3_324V6.1"/>
<evidence type="ECO:0000256" key="6">
    <source>
        <dbReference type="ARBA" id="ARBA00023136"/>
    </source>
</evidence>
<evidence type="ECO:0000313" key="9">
    <source>
        <dbReference type="EMBL" id="PNR35255.1"/>
    </source>
</evidence>
<evidence type="ECO:0000256" key="3">
    <source>
        <dbReference type="ARBA" id="ARBA00022679"/>
    </source>
</evidence>
<dbReference type="PANTHER" id="PTHR43009:SF7">
    <property type="entry name" value="HOMOGENTISATE GERANYLGERANYLTRANSFERASE, CHLOROPLASTIC"/>
    <property type="match status" value="1"/>
</dbReference>
<dbReference type="NCBIfam" id="NF009525">
    <property type="entry name" value="PRK12887.1"/>
    <property type="match status" value="1"/>
</dbReference>
<dbReference type="Gene3D" id="1.10.357.140">
    <property type="entry name" value="UbiA prenyltransferase"/>
    <property type="match status" value="1"/>
</dbReference>
<organism evidence="9">
    <name type="scientific">Physcomitrium patens</name>
    <name type="common">Spreading-leaved earth moss</name>
    <name type="synonym">Physcomitrella patens</name>
    <dbReference type="NCBI Taxonomy" id="3218"/>
    <lineage>
        <taxon>Eukaryota</taxon>
        <taxon>Viridiplantae</taxon>
        <taxon>Streptophyta</taxon>
        <taxon>Embryophyta</taxon>
        <taxon>Bryophyta</taxon>
        <taxon>Bryophytina</taxon>
        <taxon>Bryopsida</taxon>
        <taxon>Funariidae</taxon>
        <taxon>Funariales</taxon>
        <taxon>Funariaceae</taxon>
        <taxon>Physcomitrium</taxon>
    </lineage>
</organism>
<dbReference type="STRING" id="3218.A0A2K1J163"/>
<sequence length="497" mass="55047">MRLVATKEHAGLMARQTCSISATPSTQSTFRRDFHVPQHYRVNINANWGVPRIKLRRANNYSFQKCDNHSCSGPQVAGPHGTFTKFDPLESAGRNSHRSAVSRTSRTSEPFDLDGESSLPSELVETRVNWFSAFWRFTRPHTIIGSGLGVTSVSLLACQGVSDVNFKFAIGLLKAVIPALCMNVYIVGLNQLYDIDIDKVNKPNLPLASGEFSVATGIILVTFFAAVSVGMGFYVESPPLLWALLVSLVLGTAYSADLPFLRWKRSAVAAAACILAVRALVVQLGFYLHMQVSILGRAANFPKPLWFATGFMCFFSVVIALAKDIPDVRGDKEFGIRSFSVRLGQKRVFWMCVTLLEAAYLVAIITGLTAPTLASKVITATGHAIMAGILWERSDSVDLTSKAAITSWYMFIWKVGDSPDSKPRLILNNILSYIQGAFLTRIRKFGISAAFLCRVFTHPIHAVIAHFITRDIIELVEYVLNKQQMYNNFTYMTHVDI</sequence>
<feature type="transmembrane region" description="Helical" evidence="8">
    <location>
        <begin position="214"/>
        <end position="234"/>
    </location>
</feature>
<dbReference type="OMA" id="HAIMAGI"/>
<feature type="transmembrane region" description="Helical" evidence="8">
    <location>
        <begin position="348"/>
        <end position="368"/>
    </location>
</feature>
<dbReference type="InterPro" id="IPR044502">
    <property type="entry name" value="AtHST-like"/>
</dbReference>
<feature type="transmembrane region" description="Helical" evidence="8">
    <location>
        <begin position="268"/>
        <end position="290"/>
    </location>
</feature>
<protein>
    <submittedName>
        <fullName evidence="9 10">Uncharacterized protein</fullName>
    </submittedName>
</protein>
<keyword evidence="3" id="KW-0808">Transferase</keyword>
<dbReference type="Pfam" id="PF01040">
    <property type="entry name" value="UbiA"/>
    <property type="match status" value="1"/>
</dbReference>
<evidence type="ECO:0000256" key="8">
    <source>
        <dbReference type="SAM" id="Phobius"/>
    </source>
</evidence>
<comment type="similarity">
    <text evidence="2">Belongs to the UbiA prenyltransferase family.</text>
</comment>
<evidence type="ECO:0000313" key="10">
    <source>
        <dbReference type="EnsemblPlants" id="Pp3c18_14840V3.1"/>
    </source>
</evidence>
<dbReference type="EnsemblPlants" id="Pp3c18_14840V3.1">
    <property type="protein sequence ID" value="Pp3c18_14840V3.1"/>
    <property type="gene ID" value="Pp3c18_14840"/>
</dbReference>
<reference evidence="10" key="3">
    <citation type="submission" date="2020-12" db="UniProtKB">
        <authorList>
            <consortium name="EnsemblPlants"/>
        </authorList>
    </citation>
    <scope>IDENTIFICATION</scope>
</reference>
<dbReference type="Proteomes" id="UP000006727">
    <property type="component" value="Chromosome 18"/>
</dbReference>
<keyword evidence="11" id="KW-1185">Reference proteome</keyword>